<evidence type="ECO:0000256" key="2">
    <source>
        <dbReference type="ARBA" id="ARBA00022481"/>
    </source>
</evidence>
<dbReference type="PRINTS" id="PR00260">
    <property type="entry name" value="CHEMTRNSDUCR"/>
</dbReference>
<dbReference type="GO" id="GO:0004888">
    <property type="term" value="F:transmembrane signaling receptor activity"/>
    <property type="evidence" value="ECO:0007669"/>
    <property type="project" value="InterPro"/>
</dbReference>
<dbReference type="Gene3D" id="1.10.287.950">
    <property type="entry name" value="Methyl-accepting chemotaxis protein"/>
    <property type="match status" value="1"/>
</dbReference>
<name>A0A7Z2ZU91_9BURK</name>
<dbReference type="InterPro" id="IPR051310">
    <property type="entry name" value="MCP_chemotaxis"/>
</dbReference>
<dbReference type="PANTHER" id="PTHR43531:SF14">
    <property type="entry name" value="METHYL-ACCEPTING CHEMOTAXIS PROTEIN I-RELATED"/>
    <property type="match status" value="1"/>
</dbReference>
<accession>A0A7Z2ZU91</accession>
<dbReference type="InterPro" id="IPR024478">
    <property type="entry name" value="HlyB_4HB_MCP"/>
</dbReference>
<evidence type="ECO:0000256" key="3">
    <source>
        <dbReference type="ARBA" id="ARBA00029447"/>
    </source>
</evidence>
<protein>
    <submittedName>
        <fullName evidence="7">Methyl-accepting chemotaxis protein</fullName>
    </submittedName>
</protein>
<dbReference type="Proteomes" id="UP000502415">
    <property type="component" value="Chromosome"/>
</dbReference>
<evidence type="ECO:0000313" key="7">
    <source>
        <dbReference type="EMBL" id="QJE00822.1"/>
    </source>
</evidence>
<keyword evidence="8" id="KW-1185">Reference proteome</keyword>
<dbReference type="InterPro" id="IPR047347">
    <property type="entry name" value="YvaQ-like_sensor"/>
</dbReference>
<evidence type="ECO:0000259" key="6">
    <source>
        <dbReference type="PROSITE" id="PS50111"/>
    </source>
</evidence>
<dbReference type="PANTHER" id="PTHR43531">
    <property type="entry name" value="PROTEIN ICFG"/>
    <property type="match status" value="1"/>
</dbReference>
<dbReference type="GO" id="GO:0007165">
    <property type="term" value="P:signal transduction"/>
    <property type="evidence" value="ECO:0007669"/>
    <property type="project" value="UniProtKB-KW"/>
</dbReference>
<dbReference type="InterPro" id="IPR004090">
    <property type="entry name" value="Chemotax_Me-accpt_rcpt"/>
</dbReference>
<dbReference type="KEGG" id="mfy:HH212_12970"/>
<feature type="transmembrane region" description="Helical" evidence="5">
    <location>
        <begin position="193"/>
        <end position="213"/>
    </location>
</feature>
<dbReference type="SUPFAM" id="SSF58104">
    <property type="entry name" value="Methyl-accepting chemotaxis protein (MCP) signaling domain"/>
    <property type="match status" value="1"/>
</dbReference>
<evidence type="ECO:0000256" key="5">
    <source>
        <dbReference type="SAM" id="Phobius"/>
    </source>
</evidence>
<dbReference type="AlphaFoldDB" id="A0A7Z2ZU91"/>
<evidence type="ECO:0000256" key="4">
    <source>
        <dbReference type="PROSITE-ProRule" id="PRU00284"/>
    </source>
</evidence>
<sequence length="537" mass="56158">MTTTGLSIGRRLALGFGCVLACMAVLAGLAIHRVGRIDEILTHINDVNSVKQRYAINFRGSVHDRAIAVRDVVLSTSVEAARPHIDLIRTLDQNYQKSAAPLDALLTGRADILPEEKQALVKIKEVEARTQPLIAQVIALRQADKIPEAAALLDKQAAPAFVAWLASVNALIDLEEKLNNEGAHDARALTGSFFAWMLVLLALAVGAGIAAAWTISRGLLRQLGGQPDYAARIAGAIAAGDLSVPIATHAGDESSLLFAMKGMRDSLVNIVSQVRAGTLTIANASTEIAEGSGNLSARSERQADTLEQTASSMEQLTGTVRQNADNARQANTLAESASNVAQRGGAVVAQVVQTMASINDSSKQIAEIIGTIDGIAFQTNILALNAAVEAARAGEQGRGFAVVAGEVRNLAQRSAAAAREIKALIGDSVAKVDDGARLVDQAGSTMEEIVTSVRRVTDIMAEISHASQEQSAGIEQVNRAIGQMDEATRQDAALVEQAGSAAAALQHEAGSLTHLVSIFKLDGAGAAARRPAALALR</sequence>
<organism evidence="7 8">
    <name type="scientific">Massilia forsythiae</name>
    <dbReference type="NCBI Taxonomy" id="2728020"/>
    <lineage>
        <taxon>Bacteria</taxon>
        <taxon>Pseudomonadati</taxon>
        <taxon>Pseudomonadota</taxon>
        <taxon>Betaproteobacteria</taxon>
        <taxon>Burkholderiales</taxon>
        <taxon>Oxalobacteraceae</taxon>
        <taxon>Telluria group</taxon>
        <taxon>Massilia</taxon>
    </lineage>
</organism>
<proteinExistence type="inferred from homology"/>
<gene>
    <name evidence="7" type="ORF">HH212_12970</name>
</gene>
<keyword evidence="5" id="KW-1133">Transmembrane helix</keyword>
<feature type="transmembrane region" description="Helical" evidence="5">
    <location>
        <begin position="12"/>
        <end position="31"/>
    </location>
</feature>
<dbReference type="GO" id="GO:0006935">
    <property type="term" value="P:chemotaxis"/>
    <property type="evidence" value="ECO:0007669"/>
    <property type="project" value="InterPro"/>
</dbReference>
<comment type="similarity">
    <text evidence="3">Belongs to the methyl-accepting chemotaxis (MCP) protein family.</text>
</comment>
<keyword evidence="5" id="KW-0812">Transmembrane</keyword>
<comment type="subcellular location">
    <subcellularLocation>
        <location evidence="1">Membrane</location>
    </subcellularLocation>
</comment>
<keyword evidence="2" id="KW-0488">Methylation</keyword>
<dbReference type="FunFam" id="1.10.287.950:FF:000001">
    <property type="entry name" value="Methyl-accepting chemotaxis sensory transducer"/>
    <property type="match status" value="1"/>
</dbReference>
<dbReference type="CDD" id="cd11386">
    <property type="entry name" value="MCP_signal"/>
    <property type="match status" value="1"/>
</dbReference>
<dbReference type="SMART" id="SM00283">
    <property type="entry name" value="MA"/>
    <property type="match status" value="1"/>
</dbReference>
<dbReference type="InterPro" id="IPR004089">
    <property type="entry name" value="MCPsignal_dom"/>
</dbReference>
<dbReference type="Pfam" id="PF00015">
    <property type="entry name" value="MCPsignal"/>
    <property type="match status" value="1"/>
</dbReference>
<dbReference type="GO" id="GO:0005886">
    <property type="term" value="C:plasma membrane"/>
    <property type="evidence" value="ECO:0007669"/>
    <property type="project" value="TreeGrafter"/>
</dbReference>
<dbReference type="EMBL" id="CP051685">
    <property type="protein sequence ID" value="QJE00822.1"/>
    <property type="molecule type" value="Genomic_DNA"/>
</dbReference>
<dbReference type="RefSeq" id="WP_170202853.1">
    <property type="nucleotide sequence ID" value="NZ_CP051685.1"/>
</dbReference>
<dbReference type="Pfam" id="PF12729">
    <property type="entry name" value="4HB_MCP_1"/>
    <property type="match status" value="1"/>
</dbReference>
<keyword evidence="5" id="KW-0472">Membrane</keyword>
<evidence type="ECO:0000313" key="8">
    <source>
        <dbReference type="Proteomes" id="UP000502415"/>
    </source>
</evidence>
<keyword evidence="4" id="KW-0807">Transducer</keyword>
<dbReference type="CDD" id="cd19411">
    <property type="entry name" value="MCP2201-like_sensor"/>
    <property type="match status" value="1"/>
</dbReference>
<evidence type="ECO:0000256" key="1">
    <source>
        <dbReference type="ARBA" id="ARBA00004370"/>
    </source>
</evidence>
<reference evidence="7 8" key="1">
    <citation type="submission" date="2020-04" db="EMBL/GenBank/DDBJ databases">
        <title>Genome sequencing of novel species.</title>
        <authorList>
            <person name="Heo J."/>
            <person name="Kim S.-J."/>
            <person name="Kim J.-S."/>
            <person name="Hong S.-B."/>
            <person name="Kwon S.-W."/>
        </authorList>
    </citation>
    <scope>NUCLEOTIDE SEQUENCE [LARGE SCALE GENOMIC DNA]</scope>
    <source>
        <strain evidence="7 8">GN2-R2</strain>
    </source>
</reference>
<dbReference type="PROSITE" id="PS50111">
    <property type="entry name" value="CHEMOTAXIS_TRANSDUC_2"/>
    <property type="match status" value="1"/>
</dbReference>
<feature type="domain" description="Methyl-accepting transducer" evidence="6">
    <location>
        <begin position="277"/>
        <end position="506"/>
    </location>
</feature>